<dbReference type="InterPro" id="IPR001356">
    <property type="entry name" value="HD"/>
</dbReference>
<dbReference type="GO" id="GO:0005634">
    <property type="term" value="C:nucleus"/>
    <property type="evidence" value="ECO:0007669"/>
    <property type="project" value="UniProtKB-SubCell"/>
</dbReference>
<comment type="subcellular location">
    <subcellularLocation>
        <location evidence="1 2">Nucleus</location>
    </subcellularLocation>
</comment>
<dbReference type="HOGENOM" id="CLU_1257364_0_0_1"/>
<reference evidence="4" key="1">
    <citation type="journal article" date="2010" name="Evodevo">
        <title>The homeodomain complement of the ctenophore Mnemiopsis leidyi suggests that Ctenophora and Porifera diverged prior to the ParaHoxozoa.</title>
        <authorList>
            <person name="Ryan J.F."/>
            <person name="Pang K."/>
            <person name="NISC Comparative Sequencing Program"/>
            <person name="Mullikin J.C."/>
            <person name="Martindale M.Q."/>
            <person name="Baxevanis A.D."/>
        </authorList>
    </citation>
    <scope>NUCLEOTIDE SEQUENCE</scope>
</reference>
<dbReference type="GO" id="GO:0003677">
    <property type="term" value="F:DNA binding"/>
    <property type="evidence" value="ECO:0007669"/>
    <property type="project" value="UniProtKB-UniRule"/>
</dbReference>
<accession>E3UJW7</accession>
<protein>
    <submittedName>
        <fullName evidence="4">Homeobox transcription factor HD86</fullName>
    </submittedName>
</protein>
<feature type="DNA-binding region" description="Homeobox" evidence="1">
    <location>
        <begin position="133"/>
        <end position="192"/>
    </location>
</feature>
<keyword evidence="1 2" id="KW-0238">DNA-binding</keyword>
<evidence type="ECO:0000313" key="4">
    <source>
        <dbReference type="EMBL" id="ADO22645.1"/>
    </source>
</evidence>
<dbReference type="AlphaFoldDB" id="E3UJW7"/>
<keyword evidence="1 2" id="KW-0371">Homeobox</keyword>
<feature type="domain" description="Homeobox" evidence="3">
    <location>
        <begin position="131"/>
        <end position="191"/>
    </location>
</feature>
<sequence length="220" mass="25058">MNFEPADPPLLDPFILERFTEEEIKKQEQTLRHQYVLKKLAEFLPSKDKKEPPQPNSSEIINSHISSQLSSMFSYQSSTFAPNVHVQHTPSYSYQTLETLPLLSQLPTIKPASPTEPRRILPAEPPRQTNVIKPRATKRFTYSQSAVLEEFFQKYGSARIVDRIALAQKLGLYKNDVIGWFQSRRRKERRATSGSNSLTVSQNSLGQGSNNVHIFSSGVR</sequence>
<dbReference type="EMBL" id="HM444124">
    <property type="protein sequence ID" value="ADO22645.1"/>
    <property type="molecule type" value="mRNA"/>
</dbReference>
<keyword evidence="1 2" id="KW-0539">Nucleus</keyword>
<dbReference type="Gene3D" id="1.10.10.60">
    <property type="entry name" value="Homeodomain-like"/>
    <property type="match status" value="1"/>
</dbReference>
<evidence type="ECO:0000256" key="1">
    <source>
        <dbReference type="PROSITE-ProRule" id="PRU00108"/>
    </source>
</evidence>
<proteinExistence type="evidence at transcript level"/>
<organism evidence="4">
    <name type="scientific">Mnemiopsis leidyi</name>
    <name type="common">Sea walnut</name>
    <name type="synonym">Warty comb jellyfish</name>
    <dbReference type="NCBI Taxonomy" id="27923"/>
    <lineage>
        <taxon>Eukaryota</taxon>
        <taxon>Metazoa</taxon>
        <taxon>Ctenophora</taxon>
        <taxon>Tentaculata</taxon>
        <taxon>Lobata</taxon>
        <taxon>Bolinopsidae</taxon>
        <taxon>Mnemiopsis</taxon>
    </lineage>
</organism>
<evidence type="ECO:0000259" key="3">
    <source>
        <dbReference type="PROSITE" id="PS50071"/>
    </source>
</evidence>
<dbReference type="Pfam" id="PF00046">
    <property type="entry name" value="Homeodomain"/>
    <property type="match status" value="1"/>
</dbReference>
<dbReference type="CDD" id="cd00086">
    <property type="entry name" value="homeodomain"/>
    <property type="match status" value="1"/>
</dbReference>
<name>E3UJW7_MNELE</name>
<dbReference type="SMART" id="SM00389">
    <property type="entry name" value="HOX"/>
    <property type="match status" value="1"/>
</dbReference>
<dbReference type="SUPFAM" id="SSF46689">
    <property type="entry name" value="Homeodomain-like"/>
    <property type="match status" value="1"/>
</dbReference>
<gene>
    <name evidence="4" type="primary">HD86</name>
</gene>
<evidence type="ECO:0000256" key="2">
    <source>
        <dbReference type="RuleBase" id="RU000682"/>
    </source>
</evidence>
<dbReference type="PROSITE" id="PS50071">
    <property type="entry name" value="HOMEOBOX_2"/>
    <property type="match status" value="1"/>
</dbReference>
<dbReference type="InterPro" id="IPR009057">
    <property type="entry name" value="Homeodomain-like_sf"/>
</dbReference>